<dbReference type="EMBL" id="UINC01136230">
    <property type="protein sequence ID" value="SVD20877.1"/>
    <property type="molecule type" value="Genomic_DNA"/>
</dbReference>
<dbReference type="SMART" id="SM00587">
    <property type="entry name" value="CHK"/>
    <property type="match status" value="1"/>
</dbReference>
<proteinExistence type="predicted"/>
<protein>
    <recommendedName>
        <fullName evidence="1">CHK kinase-like domain-containing protein</fullName>
    </recommendedName>
</protein>
<dbReference type="AlphaFoldDB" id="A0A382TH87"/>
<evidence type="ECO:0000313" key="2">
    <source>
        <dbReference type="EMBL" id="SVD20877.1"/>
    </source>
</evidence>
<dbReference type="Gene3D" id="3.90.1200.10">
    <property type="match status" value="1"/>
</dbReference>
<dbReference type="InterPro" id="IPR011009">
    <property type="entry name" value="Kinase-like_dom_sf"/>
</dbReference>
<feature type="domain" description="CHK kinase-like" evidence="1">
    <location>
        <begin position="97"/>
        <end position="264"/>
    </location>
</feature>
<dbReference type="Pfam" id="PF01636">
    <property type="entry name" value="APH"/>
    <property type="match status" value="1"/>
</dbReference>
<dbReference type="InterPro" id="IPR017441">
    <property type="entry name" value="Protein_kinase_ATP_BS"/>
</dbReference>
<feature type="non-terminal residue" evidence="2">
    <location>
        <position position="302"/>
    </location>
</feature>
<dbReference type="SUPFAM" id="SSF56112">
    <property type="entry name" value="Protein kinase-like (PK-like)"/>
    <property type="match status" value="1"/>
</dbReference>
<reference evidence="2" key="1">
    <citation type="submission" date="2018-05" db="EMBL/GenBank/DDBJ databases">
        <authorList>
            <person name="Lanie J.A."/>
            <person name="Ng W.-L."/>
            <person name="Kazmierczak K.M."/>
            <person name="Andrzejewski T.M."/>
            <person name="Davidsen T.M."/>
            <person name="Wayne K.J."/>
            <person name="Tettelin H."/>
            <person name="Glass J.I."/>
            <person name="Rusch D."/>
            <person name="Podicherti R."/>
            <person name="Tsui H.-C.T."/>
            <person name="Winkler M.E."/>
        </authorList>
    </citation>
    <scope>NUCLEOTIDE SEQUENCE</scope>
</reference>
<sequence>IVKIPCRILDITTDWLADLLPFPVASFQVRKIGNGYMSDVYRLLLEPDNQSIIVKISSSSVPTRDLAARFRSYEKEHRFYAELAELVSVKLPLCYFNFFDETGRLVLGLEDIGSQIKTQLTESNIILAARNLADLHSTQPIEGVPELAEGMRAAAVELKTCNLTGLYHDRVAELIDHYAQHSLELLPRFLQQPQVLSHMDFRLDNLGFTPEHVTLFDWGEFSSAPPGCDLAYFAVTSMTTEQRQAVEDTFLDAYVRQYAATSKESVLQSYQLCLLPTVYMPLLMTGAGNNNAAQQLANRLSA</sequence>
<accession>A0A382TH87</accession>
<name>A0A382TH87_9ZZZZ</name>
<dbReference type="InterPro" id="IPR002575">
    <property type="entry name" value="Aminoglycoside_PTrfase"/>
</dbReference>
<dbReference type="PANTHER" id="PTHR11012:SF30">
    <property type="entry name" value="PROTEIN KINASE-LIKE DOMAIN-CONTAINING"/>
    <property type="match status" value="1"/>
</dbReference>
<organism evidence="2">
    <name type="scientific">marine metagenome</name>
    <dbReference type="NCBI Taxonomy" id="408172"/>
    <lineage>
        <taxon>unclassified sequences</taxon>
        <taxon>metagenomes</taxon>
        <taxon>ecological metagenomes</taxon>
    </lineage>
</organism>
<dbReference type="PROSITE" id="PS00107">
    <property type="entry name" value="PROTEIN_KINASE_ATP"/>
    <property type="match status" value="1"/>
</dbReference>
<dbReference type="PANTHER" id="PTHR11012">
    <property type="entry name" value="PROTEIN KINASE-LIKE DOMAIN-CONTAINING"/>
    <property type="match status" value="1"/>
</dbReference>
<dbReference type="InterPro" id="IPR015897">
    <property type="entry name" value="CHK_kinase-like"/>
</dbReference>
<dbReference type="GO" id="GO:0005524">
    <property type="term" value="F:ATP binding"/>
    <property type="evidence" value="ECO:0007669"/>
    <property type="project" value="InterPro"/>
</dbReference>
<gene>
    <name evidence="2" type="ORF">METZ01_LOCUS373731</name>
</gene>
<evidence type="ECO:0000259" key="1">
    <source>
        <dbReference type="SMART" id="SM00587"/>
    </source>
</evidence>
<feature type="non-terminal residue" evidence="2">
    <location>
        <position position="1"/>
    </location>
</feature>